<name>A0A9D1A0T8_9ACTN</name>
<dbReference type="InterPro" id="IPR030846">
    <property type="entry name" value="DnaG_bac"/>
</dbReference>
<accession>A0A9D1A0T8</accession>
<dbReference type="GO" id="GO:0000428">
    <property type="term" value="C:DNA-directed RNA polymerase complex"/>
    <property type="evidence" value="ECO:0007669"/>
    <property type="project" value="UniProtKB-KW"/>
</dbReference>
<dbReference type="Gene3D" id="3.40.1360.10">
    <property type="match status" value="1"/>
</dbReference>
<dbReference type="InterPro" id="IPR006295">
    <property type="entry name" value="DNA_primase_DnaG"/>
</dbReference>
<keyword evidence="4 12" id="KW-0548">Nucleotidyltransferase</keyword>
<evidence type="ECO:0000256" key="8">
    <source>
        <dbReference type="ARBA" id="ARBA00022833"/>
    </source>
</evidence>
<keyword evidence="11 12" id="KW-0804">Transcription</keyword>
<dbReference type="InterPro" id="IPR036977">
    <property type="entry name" value="DNA_primase_Znf_CHC2"/>
</dbReference>
<keyword evidence="2 12" id="KW-0639">Primosome</keyword>
<gene>
    <name evidence="12" type="primary">dnaG</name>
    <name evidence="15" type="ORF">IAA69_07495</name>
</gene>
<evidence type="ECO:0000256" key="12">
    <source>
        <dbReference type="HAMAP-Rule" id="MF_00974"/>
    </source>
</evidence>
<evidence type="ECO:0000256" key="5">
    <source>
        <dbReference type="ARBA" id="ARBA00022705"/>
    </source>
</evidence>
<reference evidence="15" key="1">
    <citation type="submission" date="2020-10" db="EMBL/GenBank/DDBJ databases">
        <authorList>
            <person name="Gilroy R."/>
        </authorList>
    </citation>
    <scope>NUCLEOTIDE SEQUENCE</scope>
    <source>
        <strain evidence="15">ChiGjej1B1-2707</strain>
    </source>
</reference>
<dbReference type="InterPro" id="IPR006171">
    <property type="entry name" value="TOPRIM_dom"/>
</dbReference>
<feature type="region of interest" description="Disordered" evidence="13">
    <location>
        <begin position="440"/>
        <end position="491"/>
    </location>
</feature>
<comment type="similarity">
    <text evidence="12">Belongs to the DnaG primase family.</text>
</comment>
<dbReference type="GO" id="GO:0003899">
    <property type="term" value="F:DNA-directed RNA polymerase activity"/>
    <property type="evidence" value="ECO:0007669"/>
    <property type="project" value="UniProtKB-UniRule"/>
</dbReference>
<dbReference type="SMART" id="SM00400">
    <property type="entry name" value="ZnF_CHCC"/>
    <property type="match status" value="1"/>
</dbReference>
<keyword evidence="10 12" id="KW-0238">DNA-binding</keyword>
<dbReference type="InterPro" id="IPR013264">
    <property type="entry name" value="DNAG_N"/>
</dbReference>
<dbReference type="PANTHER" id="PTHR30313">
    <property type="entry name" value="DNA PRIMASE"/>
    <property type="match status" value="1"/>
</dbReference>
<evidence type="ECO:0000256" key="1">
    <source>
        <dbReference type="ARBA" id="ARBA00022478"/>
    </source>
</evidence>
<dbReference type="SUPFAM" id="SSF56731">
    <property type="entry name" value="DNA primase core"/>
    <property type="match status" value="1"/>
</dbReference>
<dbReference type="GO" id="GO:1990077">
    <property type="term" value="C:primosome complex"/>
    <property type="evidence" value="ECO:0007669"/>
    <property type="project" value="UniProtKB-KW"/>
</dbReference>
<dbReference type="Pfam" id="PF01807">
    <property type="entry name" value="Zn_ribbon_DnaG"/>
    <property type="match status" value="1"/>
</dbReference>
<dbReference type="EMBL" id="DVGB01000089">
    <property type="protein sequence ID" value="HIR02085.1"/>
    <property type="molecule type" value="Genomic_DNA"/>
</dbReference>
<evidence type="ECO:0000256" key="13">
    <source>
        <dbReference type="SAM" id="MobiDB-lite"/>
    </source>
</evidence>
<keyword evidence="9" id="KW-0460">Magnesium</keyword>
<feature type="compositionally biased region" description="Low complexity" evidence="13">
    <location>
        <begin position="450"/>
        <end position="482"/>
    </location>
</feature>
<evidence type="ECO:0000256" key="11">
    <source>
        <dbReference type="ARBA" id="ARBA00023163"/>
    </source>
</evidence>
<dbReference type="GO" id="GO:0006269">
    <property type="term" value="P:DNA replication, synthesis of primer"/>
    <property type="evidence" value="ECO:0007669"/>
    <property type="project" value="UniProtKB-UniRule"/>
</dbReference>
<dbReference type="EC" id="2.7.7.101" evidence="12"/>
<comment type="subunit">
    <text evidence="12">Monomer. Interacts with DnaB.</text>
</comment>
<evidence type="ECO:0000313" key="15">
    <source>
        <dbReference type="EMBL" id="HIR02085.1"/>
    </source>
</evidence>
<keyword evidence="1 12" id="KW-0240">DNA-directed RNA polymerase</keyword>
<dbReference type="Gene3D" id="3.90.980.10">
    <property type="entry name" value="DNA primase, catalytic core, N-terminal domain"/>
    <property type="match status" value="1"/>
</dbReference>
<evidence type="ECO:0000256" key="6">
    <source>
        <dbReference type="ARBA" id="ARBA00022723"/>
    </source>
</evidence>
<keyword evidence="8 12" id="KW-0862">Zinc</keyword>
<sequence>MAGISEEDVRRVREASDLVALMGERTPLRQRGRDFWCCCPFHEERTPSCKIDPSTQLWHCFGCGEGGDVFSYVMKLEDLSFPEAVRWLAERAGIQIADAGPALPRGRKARLKEVCKKTAEFYHLQLMRSKSTEAAQARAYLGGRGLGGSVPADWDLGFAPGRGTLVRHLRQLGFTNEEMVEANVALSSDGRGLRDRFYNRVMFPIRDVQGECIAFGGRVVGQGEPKYLNSQETPIFHKSEVLYGLDKAKASMASTGIAVVVEGYTDVIALSEAGVKNVVATLGTALTPRHIRALSRHAQKRIVYLFDGDAAGQRAADRALQFIDRTMTPEAGRSQIELCAVTLPDDLDPADFVRERGVEKLRSLLDDAQPLLKYGIERRLARFDLSTAEGRNRAVGEALAVLAPIKDSLLAKDYAVQIAGKVRAREEDVLEMLAALKPPASLPDQGRGAGSELSGASGASGRPAATGAQEFASSSTSSRASTGAPALPSSERNRLRFEREFLCLMARRSDLAMSHLGVLSQTAWHLPLHERAAATLLDVMAEEPGLGAAETVARAEAREPGVARILTSGALSGAQDDTTFASFLAEELSIGDLEDQLAAMQEQLKNADSLPEEVSRSLFESVMGLGEELRARRLSHAAEQRKIGHAPDEG</sequence>
<dbReference type="PANTHER" id="PTHR30313:SF2">
    <property type="entry name" value="DNA PRIMASE"/>
    <property type="match status" value="1"/>
</dbReference>
<dbReference type="CDD" id="cd03364">
    <property type="entry name" value="TOPRIM_DnaG_primases"/>
    <property type="match status" value="1"/>
</dbReference>
<keyword evidence="7 12" id="KW-0863">Zinc-finger</keyword>
<dbReference type="InterPro" id="IPR037068">
    <property type="entry name" value="DNA_primase_core_N_sf"/>
</dbReference>
<dbReference type="Proteomes" id="UP000824261">
    <property type="component" value="Unassembled WGS sequence"/>
</dbReference>
<reference evidence="15" key="2">
    <citation type="journal article" date="2021" name="PeerJ">
        <title>Extensive microbial diversity within the chicken gut microbiome revealed by metagenomics and culture.</title>
        <authorList>
            <person name="Gilroy R."/>
            <person name="Ravi A."/>
            <person name="Getino M."/>
            <person name="Pursley I."/>
            <person name="Horton D.L."/>
            <person name="Alikhan N.F."/>
            <person name="Baker D."/>
            <person name="Gharbi K."/>
            <person name="Hall N."/>
            <person name="Watson M."/>
            <person name="Adriaenssens E.M."/>
            <person name="Foster-Nyarko E."/>
            <person name="Jarju S."/>
            <person name="Secka A."/>
            <person name="Antonio M."/>
            <person name="Oren A."/>
            <person name="Chaudhuri R.R."/>
            <person name="La Ragione R."/>
            <person name="Hildebrand F."/>
            <person name="Pallen M.J."/>
        </authorList>
    </citation>
    <scope>NUCLEOTIDE SEQUENCE</scope>
    <source>
        <strain evidence="15">ChiGjej1B1-2707</strain>
    </source>
</reference>
<dbReference type="PROSITE" id="PS50880">
    <property type="entry name" value="TOPRIM"/>
    <property type="match status" value="1"/>
</dbReference>
<dbReference type="AlphaFoldDB" id="A0A9D1A0T8"/>
<comment type="domain">
    <text evidence="12">Contains an N-terminal zinc-binding domain, a central core domain that contains the primase activity, and a C-terminal DnaB-binding domain.</text>
</comment>
<dbReference type="Pfam" id="PF10410">
    <property type="entry name" value="DnaB_bind"/>
    <property type="match status" value="1"/>
</dbReference>
<organism evidence="15 16">
    <name type="scientific">Candidatus Aveggerthella stercoripullorum</name>
    <dbReference type="NCBI Taxonomy" id="2840688"/>
    <lineage>
        <taxon>Bacteria</taxon>
        <taxon>Bacillati</taxon>
        <taxon>Actinomycetota</taxon>
        <taxon>Coriobacteriia</taxon>
        <taxon>Eggerthellales</taxon>
        <taxon>Eggerthellaceae</taxon>
        <taxon>Eggerthellaceae incertae sedis</taxon>
        <taxon>Candidatus Aveggerthella</taxon>
    </lineage>
</organism>
<keyword evidence="6 12" id="KW-0479">Metal-binding</keyword>
<evidence type="ECO:0000256" key="9">
    <source>
        <dbReference type="ARBA" id="ARBA00022842"/>
    </source>
</evidence>
<evidence type="ECO:0000259" key="14">
    <source>
        <dbReference type="PROSITE" id="PS50880"/>
    </source>
</evidence>
<feature type="domain" description="Toprim" evidence="14">
    <location>
        <begin position="256"/>
        <end position="342"/>
    </location>
</feature>
<dbReference type="InterPro" id="IPR034151">
    <property type="entry name" value="TOPRIM_DnaG_bac"/>
</dbReference>
<comment type="function">
    <text evidence="12">RNA polymerase that catalyzes the synthesis of short RNA molecules used as primers for DNA polymerase during DNA replication.</text>
</comment>
<dbReference type="SUPFAM" id="SSF57783">
    <property type="entry name" value="Zinc beta-ribbon"/>
    <property type="match status" value="1"/>
</dbReference>
<keyword evidence="3 12" id="KW-0808">Transferase</keyword>
<dbReference type="FunFam" id="3.90.580.10:FF:000001">
    <property type="entry name" value="DNA primase"/>
    <property type="match status" value="1"/>
</dbReference>
<dbReference type="Pfam" id="PF08275">
    <property type="entry name" value="DNAG_N"/>
    <property type="match status" value="1"/>
</dbReference>
<comment type="catalytic activity">
    <reaction evidence="12">
        <text>ssDNA + n NTP = ssDNA/pppN(pN)n-1 hybrid + (n-1) diphosphate.</text>
        <dbReference type="EC" id="2.7.7.101"/>
    </reaction>
</comment>
<evidence type="ECO:0000256" key="2">
    <source>
        <dbReference type="ARBA" id="ARBA00022515"/>
    </source>
</evidence>
<dbReference type="NCBIfam" id="TIGR01391">
    <property type="entry name" value="dnaG"/>
    <property type="match status" value="1"/>
</dbReference>
<evidence type="ECO:0000256" key="3">
    <source>
        <dbReference type="ARBA" id="ARBA00022679"/>
    </source>
</evidence>
<proteinExistence type="inferred from homology"/>
<dbReference type="GO" id="GO:0003677">
    <property type="term" value="F:DNA binding"/>
    <property type="evidence" value="ECO:0007669"/>
    <property type="project" value="UniProtKB-KW"/>
</dbReference>
<keyword evidence="5 12" id="KW-0235">DNA replication</keyword>
<comment type="cofactor">
    <cofactor evidence="12">
        <name>Zn(2+)</name>
        <dbReference type="ChEBI" id="CHEBI:29105"/>
    </cofactor>
    <text evidence="12">Binds 1 zinc ion per monomer.</text>
</comment>
<evidence type="ECO:0000256" key="7">
    <source>
        <dbReference type="ARBA" id="ARBA00022771"/>
    </source>
</evidence>
<evidence type="ECO:0000256" key="4">
    <source>
        <dbReference type="ARBA" id="ARBA00022695"/>
    </source>
</evidence>
<dbReference type="InterPro" id="IPR019475">
    <property type="entry name" value="DNA_primase_DnaB-bd"/>
</dbReference>
<evidence type="ECO:0000256" key="10">
    <source>
        <dbReference type="ARBA" id="ARBA00023125"/>
    </source>
</evidence>
<dbReference type="Gene3D" id="3.90.580.10">
    <property type="entry name" value="Zinc finger, CHC2-type domain"/>
    <property type="match status" value="1"/>
</dbReference>
<dbReference type="InterPro" id="IPR050219">
    <property type="entry name" value="DnaG_primase"/>
</dbReference>
<evidence type="ECO:0000313" key="16">
    <source>
        <dbReference type="Proteomes" id="UP000824261"/>
    </source>
</evidence>
<feature type="zinc finger region" description="CHC2-type" evidence="12">
    <location>
        <begin position="39"/>
        <end position="63"/>
    </location>
</feature>
<dbReference type="InterPro" id="IPR002694">
    <property type="entry name" value="Znf_CHC2"/>
</dbReference>
<dbReference type="Pfam" id="PF13662">
    <property type="entry name" value="Toprim_4"/>
    <property type="match status" value="1"/>
</dbReference>
<dbReference type="SMART" id="SM00493">
    <property type="entry name" value="TOPRIM"/>
    <property type="match status" value="1"/>
</dbReference>
<comment type="caution">
    <text evidence="15">The sequence shown here is derived from an EMBL/GenBank/DDBJ whole genome shotgun (WGS) entry which is preliminary data.</text>
</comment>
<dbReference type="HAMAP" id="MF_00974">
    <property type="entry name" value="DNA_primase_DnaG"/>
    <property type="match status" value="1"/>
</dbReference>
<dbReference type="GO" id="GO:0008270">
    <property type="term" value="F:zinc ion binding"/>
    <property type="evidence" value="ECO:0007669"/>
    <property type="project" value="UniProtKB-UniRule"/>
</dbReference>
<protein>
    <recommendedName>
        <fullName evidence="12">DNA primase</fullName>
        <ecNumber evidence="12">2.7.7.101</ecNumber>
    </recommendedName>
</protein>
<dbReference type="GO" id="GO:0005737">
    <property type="term" value="C:cytoplasm"/>
    <property type="evidence" value="ECO:0007669"/>
    <property type="project" value="TreeGrafter"/>
</dbReference>